<dbReference type="EMBL" id="CM002870">
    <property type="protein sequence ID" value="KFK41165.1"/>
    <property type="molecule type" value="Genomic_DNA"/>
</dbReference>
<evidence type="ECO:0000256" key="1">
    <source>
        <dbReference type="SAM" id="MobiDB-lite"/>
    </source>
</evidence>
<dbReference type="Gramene" id="KFK41165">
    <property type="protein sequence ID" value="KFK41165"/>
    <property type="gene ID" value="AALP_AA2G094300"/>
</dbReference>
<sequence length="419" mass="46428">MTKTFESLSTSFTLKRNVSLDVNHETPPVGFDPSPSLTEIEASLSRFAPVYANTLEQTGLNPEAFTPFVDTSDRMRGGSGEQYLDEQIGQEQVIQEQIVQEILAGQFDTYKISPSLPDERSLDSTRRVCRMSEELEFLAPRSHERPWSCENRNICFSQMTMAGIFPHPPALPLADLPFREDLNRIRAGNHRWDDLSYSRVRLAHDKLDIWDSEYWAAEKRCATAGIHAFYTPSIPIRPRKSRRLSEVSNRSEAEVTADLSAIVVIEDSEDNTEGVSLPSQEETPTVKDGSQKIPSGTDAANMQRADDASARGSVPGESNELKSPGDASRSKEKGKVDPVDKKAEKKRIAAKAKADLEAGRIPAFRISGTCEVLLSEAPAAQSLVSHLLLLFPSVLNIDLRTSILRLVINTGKRIVSAYE</sequence>
<evidence type="ECO:0000313" key="2">
    <source>
        <dbReference type="EMBL" id="KFK41165.1"/>
    </source>
</evidence>
<reference evidence="3" key="1">
    <citation type="journal article" date="2015" name="Nat. Plants">
        <title>Genome expansion of Arabis alpina linked with retrotransposition and reduced symmetric DNA methylation.</title>
        <authorList>
            <person name="Willing E.M."/>
            <person name="Rawat V."/>
            <person name="Mandakova T."/>
            <person name="Maumus F."/>
            <person name="James G.V."/>
            <person name="Nordstroem K.J."/>
            <person name="Becker C."/>
            <person name="Warthmann N."/>
            <person name="Chica C."/>
            <person name="Szarzynska B."/>
            <person name="Zytnicki M."/>
            <person name="Albani M.C."/>
            <person name="Kiefer C."/>
            <person name="Bergonzi S."/>
            <person name="Castaings L."/>
            <person name="Mateos J.L."/>
            <person name="Berns M.C."/>
            <person name="Bujdoso N."/>
            <person name="Piofczyk T."/>
            <person name="de Lorenzo L."/>
            <person name="Barrero-Sicilia C."/>
            <person name="Mateos I."/>
            <person name="Piednoel M."/>
            <person name="Hagmann J."/>
            <person name="Chen-Min-Tao R."/>
            <person name="Iglesias-Fernandez R."/>
            <person name="Schuster S.C."/>
            <person name="Alonso-Blanco C."/>
            <person name="Roudier F."/>
            <person name="Carbonero P."/>
            <person name="Paz-Ares J."/>
            <person name="Davis S.J."/>
            <person name="Pecinka A."/>
            <person name="Quesneville H."/>
            <person name="Colot V."/>
            <person name="Lysak M.A."/>
            <person name="Weigel D."/>
            <person name="Coupland G."/>
            <person name="Schneeberger K."/>
        </authorList>
    </citation>
    <scope>NUCLEOTIDE SEQUENCE [LARGE SCALE GENOMIC DNA]</scope>
    <source>
        <strain evidence="3">cv. Pajares</strain>
    </source>
</reference>
<dbReference type="Proteomes" id="UP000029120">
    <property type="component" value="Chromosome 2"/>
</dbReference>
<dbReference type="AlphaFoldDB" id="A0A087HGB3"/>
<name>A0A087HGB3_ARAAL</name>
<feature type="compositionally biased region" description="Polar residues" evidence="1">
    <location>
        <begin position="273"/>
        <end position="283"/>
    </location>
</feature>
<proteinExistence type="predicted"/>
<protein>
    <submittedName>
        <fullName evidence="2">Uncharacterized protein</fullName>
    </submittedName>
</protein>
<dbReference type="OrthoDB" id="1114316at2759"/>
<feature type="compositionally biased region" description="Basic and acidic residues" evidence="1">
    <location>
        <begin position="328"/>
        <end position="344"/>
    </location>
</feature>
<organism evidence="2 3">
    <name type="scientific">Arabis alpina</name>
    <name type="common">Alpine rock-cress</name>
    <dbReference type="NCBI Taxonomy" id="50452"/>
    <lineage>
        <taxon>Eukaryota</taxon>
        <taxon>Viridiplantae</taxon>
        <taxon>Streptophyta</taxon>
        <taxon>Embryophyta</taxon>
        <taxon>Tracheophyta</taxon>
        <taxon>Spermatophyta</taxon>
        <taxon>Magnoliopsida</taxon>
        <taxon>eudicotyledons</taxon>
        <taxon>Gunneridae</taxon>
        <taxon>Pentapetalae</taxon>
        <taxon>rosids</taxon>
        <taxon>malvids</taxon>
        <taxon>Brassicales</taxon>
        <taxon>Brassicaceae</taxon>
        <taxon>Arabideae</taxon>
        <taxon>Arabis</taxon>
    </lineage>
</organism>
<keyword evidence="3" id="KW-1185">Reference proteome</keyword>
<evidence type="ECO:0000313" key="3">
    <source>
        <dbReference type="Proteomes" id="UP000029120"/>
    </source>
</evidence>
<accession>A0A087HGB3</accession>
<gene>
    <name evidence="2" type="ordered locus">AALP_Aa2g094300</name>
</gene>
<feature type="region of interest" description="Disordered" evidence="1">
    <location>
        <begin position="268"/>
        <end position="344"/>
    </location>
</feature>